<name>E8U3U4_DEIML</name>
<sequence precursor="true">MKKFLVLLPTLALLLAPISQADTLSNPGDGDPVCCITGGFPFPWLS</sequence>
<dbReference type="AlphaFoldDB" id="E8U3U4"/>
<keyword evidence="1" id="KW-0732">Signal</keyword>
<evidence type="ECO:0000313" key="3">
    <source>
        <dbReference type="Proteomes" id="UP000008635"/>
    </source>
</evidence>
<protein>
    <submittedName>
        <fullName evidence="2">Uncharacterized protein</fullName>
    </submittedName>
</protein>
<feature type="signal peptide" evidence="1">
    <location>
        <begin position="1"/>
        <end position="21"/>
    </location>
</feature>
<proteinExistence type="predicted"/>
<evidence type="ECO:0000256" key="1">
    <source>
        <dbReference type="SAM" id="SignalP"/>
    </source>
</evidence>
<dbReference type="HOGENOM" id="CLU_3182809_0_0_0"/>
<dbReference type="Proteomes" id="UP000008635">
    <property type="component" value="Chromosome"/>
</dbReference>
<organism evidence="2 3">
    <name type="scientific">Deinococcus maricopensis (strain DSM 21211 / LMG 22137 / NRRL B-23946 / LB-34)</name>
    <dbReference type="NCBI Taxonomy" id="709986"/>
    <lineage>
        <taxon>Bacteria</taxon>
        <taxon>Thermotogati</taxon>
        <taxon>Deinococcota</taxon>
        <taxon>Deinococci</taxon>
        <taxon>Deinococcales</taxon>
        <taxon>Deinococcaceae</taxon>
        <taxon>Deinococcus</taxon>
    </lineage>
</organism>
<gene>
    <name evidence="2" type="ordered locus">Deima_3159</name>
</gene>
<reference evidence="3" key="2">
    <citation type="submission" date="2011-01" db="EMBL/GenBank/DDBJ databases">
        <title>The complete genome of Deinococcus maricopensis DSM 21211.</title>
        <authorList>
            <consortium name="US DOE Joint Genome Institute (JGI-PGF)"/>
            <person name="Lucas S."/>
            <person name="Copeland A."/>
            <person name="Lapidus A."/>
            <person name="Goodwin L."/>
            <person name="Pitluck S."/>
            <person name="Kyrpides N."/>
            <person name="Mavromatis K."/>
            <person name="Pagani I."/>
            <person name="Ivanova N."/>
            <person name="Ovchinnikova G."/>
            <person name="Zeytun A."/>
            <person name="Detter J.C."/>
            <person name="Han C."/>
            <person name="Land M."/>
            <person name="Hauser L."/>
            <person name="Markowitz V."/>
            <person name="Cheng J.-F."/>
            <person name="Hugenholtz P."/>
            <person name="Woyke T."/>
            <person name="Wu D."/>
            <person name="Pukall R."/>
            <person name="Gehrich-Schroeter G."/>
            <person name="Brambilla E."/>
            <person name="Klenk H.-P."/>
            <person name="Eisen J.A."/>
        </authorList>
    </citation>
    <scope>NUCLEOTIDE SEQUENCE [LARGE SCALE GENOMIC DNA]</scope>
    <source>
        <strain evidence="3">DSM 21211 / LMG 22137 / NRRL B-23946 / LB-34</strain>
    </source>
</reference>
<dbReference type="RefSeq" id="WP_013558290.1">
    <property type="nucleotide sequence ID" value="NC_014958.1"/>
</dbReference>
<evidence type="ECO:0000313" key="2">
    <source>
        <dbReference type="EMBL" id="ADV68787.1"/>
    </source>
</evidence>
<accession>E8U3U4</accession>
<keyword evidence="3" id="KW-1185">Reference proteome</keyword>
<feature type="chain" id="PRO_5003228317" evidence="1">
    <location>
        <begin position="22"/>
        <end position="46"/>
    </location>
</feature>
<reference evidence="2 3" key="1">
    <citation type="journal article" date="2011" name="Stand. Genomic Sci.">
        <title>Complete genome sequence of Deinococcus maricopensis type strain (LB-34).</title>
        <authorList>
            <person name="Pukall R."/>
            <person name="Zeytun A."/>
            <person name="Lucas S."/>
            <person name="Lapidus A."/>
            <person name="Hammon N."/>
            <person name="Deshpande S."/>
            <person name="Nolan M."/>
            <person name="Cheng J.F."/>
            <person name="Pitluck S."/>
            <person name="Liolios K."/>
            <person name="Pagani I."/>
            <person name="Mikhailova N."/>
            <person name="Ivanova N."/>
            <person name="Mavromatis K."/>
            <person name="Pati A."/>
            <person name="Tapia R."/>
            <person name="Han C."/>
            <person name="Goodwin L."/>
            <person name="Chen A."/>
            <person name="Palaniappan K."/>
            <person name="Land M."/>
            <person name="Hauser L."/>
            <person name="Chang Y.J."/>
            <person name="Jeffries C.D."/>
            <person name="Brambilla E.M."/>
            <person name="Rohde M."/>
            <person name="Goker M."/>
            <person name="Detter J.C."/>
            <person name="Woyke T."/>
            <person name="Bristow J."/>
            <person name="Eisen J.A."/>
            <person name="Markowitz V."/>
            <person name="Hugenholtz P."/>
            <person name="Kyrpides N.C."/>
            <person name="Klenk H.P."/>
        </authorList>
    </citation>
    <scope>NUCLEOTIDE SEQUENCE [LARGE SCALE GENOMIC DNA]</scope>
    <source>
        <strain evidence="3">DSM 21211 / LMG 22137 / NRRL B-23946 / LB-34</strain>
    </source>
</reference>
<dbReference type="KEGG" id="dmr:Deima_3159"/>
<dbReference type="EMBL" id="CP002454">
    <property type="protein sequence ID" value="ADV68787.1"/>
    <property type="molecule type" value="Genomic_DNA"/>
</dbReference>